<evidence type="ECO:0000313" key="1">
    <source>
        <dbReference type="EMBL" id="KAI4825477.1"/>
    </source>
</evidence>
<sequence>MDIGLILAIVLKNSSYQSQGLAVTDAFRSWLYSGGEGRGGLFMAVGTDQLWGGGKLPMEKVTDSLNHFRKLRVKWHPDTGMATETDGRIASPWSGLHFLGLSGALTISTSVSFDGLLVTGLYTSTPVQSAPIPAPAAFGFAVLSRFHSDSHSACPQLKSSLLCVPLLRFSCILAQCWLLESMELHTQRGDSLLLLKSSSKCP</sequence>
<proteinExistence type="predicted"/>
<comment type="caution">
    <text evidence="1">The sequence shown here is derived from an EMBL/GenBank/DDBJ whole genome shotgun (WGS) entry which is preliminary data.</text>
</comment>
<name>A0ACB9XFW7_CHAAC</name>
<reference evidence="1" key="1">
    <citation type="submission" date="2022-05" db="EMBL/GenBank/DDBJ databases">
        <title>Chromosome-level genome of Chaenocephalus aceratus.</title>
        <authorList>
            <person name="Park H."/>
        </authorList>
    </citation>
    <scope>NUCLEOTIDE SEQUENCE</scope>
    <source>
        <strain evidence="1">KU_202001</strain>
    </source>
</reference>
<dbReference type="Proteomes" id="UP001057452">
    <property type="component" value="Chromosome 6"/>
</dbReference>
<protein>
    <submittedName>
        <fullName evidence="1">Uncharacterized protein</fullName>
    </submittedName>
</protein>
<accession>A0ACB9XFW7</accession>
<gene>
    <name evidence="1" type="ORF">KUCAC02_021157</name>
</gene>
<feature type="non-terminal residue" evidence="1">
    <location>
        <position position="202"/>
    </location>
</feature>
<dbReference type="EMBL" id="CM043790">
    <property type="protein sequence ID" value="KAI4825477.1"/>
    <property type="molecule type" value="Genomic_DNA"/>
</dbReference>
<organism evidence="1 2">
    <name type="scientific">Chaenocephalus aceratus</name>
    <name type="common">Blackfin icefish</name>
    <name type="synonym">Chaenichthys aceratus</name>
    <dbReference type="NCBI Taxonomy" id="36190"/>
    <lineage>
        <taxon>Eukaryota</taxon>
        <taxon>Metazoa</taxon>
        <taxon>Chordata</taxon>
        <taxon>Craniata</taxon>
        <taxon>Vertebrata</taxon>
        <taxon>Euteleostomi</taxon>
        <taxon>Actinopterygii</taxon>
        <taxon>Neopterygii</taxon>
        <taxon>Teleostei</taxon>
        <taxon>Neoteleostei</taxon>
        <taxon>Acanthomorphata</taxon>
        <taxon>Eupercaria</taxon>
        <taxon>Perciformes</taxon>
        <taxon>Notothenioidei</taxon>
        <taxon>Channichthyidae</taxon>
        <taxon>Chaenocephalus</taxon>
    </lineage>
</organism>
<evidence type="ECO:0000313" key="2">
    <source>
        <dbReference type="Proteomes" id="UP001057452"/>
    </source>
</evidence>
<keyword evidence="2" id="KW-1185">Reference proteome</keyword>